<dbReference type="Pfam" id="PF00179">
    <property type="entry name" value="UQ_con"/>
    <property type="match status" value="1"/>
</dbReference>
<proteinExistence type="predicted"/>
<reference evidence="2" key="1">
    <citation type="submission" date="2021-01" db="EMBL/GenBank/DDBJ databases">
        <authorList>
            <person name="Corre E."/>
            <person name="Pelletier E."/>
            <person name="Niang G."/>
            <person name="Scheremetjew M."/>
            <person name="Finn R."/>
            <person name="Kale V."/>
            <person name="Holt S."/>
            <person name="Cochrane G."/>
            <person name="Meng A."/>
            <person name="Brown T."/>
            <person name="Cohen L."/>
        </authorList>
    </citation>
    <scope>NUCLEOTIDE SEQUENCE</scope>
    <source>
        <strain evidence="2">CCMP1320</strain>
    </source>
</reference>
<dbReference type="Gene3D" id="3.10.110.10">
    <property type="entry name" value="Ubiquitin Conjugating Enzyme"/>
    <property type="match status" value="1"/>
</dbReference>
<name>A0A7S3QS56_DUNTE</name>
<dbReference type="EMBL" id="HBIP01011571">
    <property type="protein sequence ID" value="CAE0491438.1"/>
    <property type="molecule type" value="Transcribed_RNA"/>
</dbReference>
<evidence type="ECO:0000259" key="1">
    <source>
        <dbReference type="PROSITE" id="PS50127"/>
    </source>
</evidence>
<sequence length="108" mass="11911">MSSASQQGQGQAVLLLKKQLRELSKNPVEGFSAGLVDDSNLFEWQVTIIGPTDTLYEGGFFNARLTFPKDYPNSPPQCRFISEMWHPNGKYCNSVGRSQEHGCGSAGR</sequence>
<dbReference type="SUPFAM" id="SSF54495">
    <property type="entry name" value="UBC-like"/>
    <property type="match status" value="1"/>
</dbReference>
<dbReference type="SMART" id="SM00212">
    <property type="entry name" value="UBCc"/>
    <property type="match status" value="1"/>
</dbReference>
<dbReference type="InterPro" id="IPR000608">
    <property type="entry name" value="UBC"/>
</dbReference>
<dbReference type="AlphaFoldDB" id="A0A7S3QS56"/>
<dbReference type="InterPro" id="IPR050113">
    <property type="entry name" value="Ub_conjugating_enzyme"/>
</dbReference>
<evidence type="ECO:0000313" key="2">
    <source>
        <dbReference type="EMBL" id="CAE0491438.1"/>
    </source>
</evidence>
<protein>
    <recommendedName>
        <fullName evidence="1">UBC core domain-containing protein</fullName>
    </recommendedName>
</protein>
<gene>
    <name evidence="2" type="ORF">DTER00134_LOCUS6511</name>
</gene>
<dbReference type="PROSITE" id="PS50127">
    <property type="entry name" value="UBC_2"/>
    <property type="match status" value="1"/>
</dbReference>
<dbReference type="InterPro" id="IPR016135">
    <property type="entry name" value="UBQ-conjugating_enzyme/RWD"/>
</dbReference>
<feature type="domain" description="UBC core" evidence="1">
    <location>
        <begin position="11"/>
        <end position="108"/>
    </location>
</feature>
<accession>A0A7S3QS56</accession>
<organism evidence="2">
    <name type="scientific">Dunaliella tertiolecta</name>
    <name type="common">Green alga</name>
    <dbReference type="NCBI Taxonomy" id="3047"/>
    <lineage>
        <taxon>Eukaryota</taxon>
        <taxon>Viridiplantae</taxon>
        <taxon>Chlorophyta</taxon>
        <taxon>core chlorophytes</taxon>
        <taxon>Chlorophyceae</taxon>
        <taxon>CS clade</taxon>
        <taxon>Chlamydomonadales</taxon>
        <taxon>Dunaliellaceae</taxon>
        <taxon>Dunaliella</taxon>
    </lineage>
</organism>
<dbReference type="PANTHER" id="PTHR24067">
    <property type="entry name" value="UBIQUITIN-CONJUGATING ENZYME E2"/>
    <property type="match status" value="1"/>
</dbReference>